<dbReference type="EMBL" id="QTSX02002182">
    <property type="protein sequence ID" value="KAJ9077728.1"/>
    <property type="molecule type" value="Genomic_DNA"/>
</dbReference>
<accession>A0ACC2TSS5</accession>
<gene>
    <name evidence="1" type="ORF">DSO57_1013993</name>
</gene>
<dbReference type="Proteomes" id="UP001165960">
    <property type="component" value="Unassembled WGS sequence"/>
</dbReference>
<sequence length="245" mass="26877">MTPPLTLRPDHPQESVATDESTSTQIFGVMYIILTGLIDSMVPTSEPWAILGKLLSYIVKLAPILWWALPAGPAGCPPTSPQEPPTGWIPDIDPFFVYDGIKVVNFFQGFGCGSLLILGFTRAHYPFHLVFYRNMRVANETMFIQLFGVMYIMGTGLVNSMVSTSGPWSLLGWSLSYIIMLVPILWWVLPTGPEVPLPMSATAPCHTWLPGITQGTKTTPSLEGWHSCFAKSVGVGKLSFSKRVG</sequence>
<proteinExistence type="predicted"/>
<evidence type="ECO:0000313" key="1">
    <source>
        <dbReference type="EMBL" id="KAJ9077728.1"/>
    </source>
</evidence>
<protein>
    <submittedName>
        <fullName evidence="1">Uncharacterized protein</fullName>
    </submittedName>
</protein>
<comment type="caution">
    <text evidence="1">The sequence shown here is derived from an EMBL/GenBank/DDBJ whole genome shotgun (WGS) entry which is preliminary data.</text>
</comment>
<reference evidence="1" key="1">
    <citation type="submission" date="2022-04" db="EMBL/GenBank/DDBJ databases">
        <title>Genome of the entomopathogenic fungus Entomophthora muscae.</title>
        <authorList>
            <person name="Elya C."/>
            <person name="Lovett B.R."/>
            <person name="Lee E."/>
            <person name="Macias A.M."/>
            <person name="Hajek A.E."/>
            <person name="De Bivort B.L."/>
            <person name="Kasson M.T."/>
            <person name="De Fine Licht H.H."/>
            <person name="Stajich J.E."/>
        </authorList>
    </citation>
    <scope>NUCLEOTIDE SEQUENCE</scope>
    <source>
        <strain evidence="1">Berkeley</strain>
    </source>
</reference>
<evidence type="ECO:0000313" key="2">
    <source>
        <dbReference type="Proteomes" id="UP001165960"/>
    </source>
</evidence>
<keyword evidence="2" id="KW-1185">Reference proteome</keyword>
<name>A0ACC2TSS5_9FUNG</name>
<organism evidence="1 2">
    <name type="scientific">Entomophthora muscae</name>
    <dbReference type="NCBI Taxonomy" id="34485"/>
    <lineage>
        <taxon>Eukaryota</taxon>
        <taxon>Fungi</taxon>
        <taxon>Fungi incertae sedis</taxon>
        <taxon>Zoopagomycota</taxon>
        <taxon>Entomophthoromycotina</taxon>
        <taxon>Entomophthoromycetes</taxon>
        <taxon>Entomophthorales</taxon>
        <taxon>Entomophthoraceae</taxon>
        <taxon>Entomophthora</taxon>
    </lineage>
</organism>